<evidence type="ECO:0000256" key="1">
    <source>
        <dbReference type="SAM" id="Phobius"/>
    </source>
</evidence>
<evidence type="ECO:0000313" key="3">
    <source>
        <dbReference type="Proteomes" id="UP001204144"/>
    </source>
</evidence>
<dbReference type="AlphaFoldDB" id="A0AAE3KUV1"/>
<keyword evidence="1" id="KW-1133">Transmembrane helix</keyword>
<keyword evidence="3" id="KW-1185">Reference proteome</keyword>
<feature type="transmembrane region" description="Helical" evidence="1">
    <location>
        <begin position="15"/>
        <end position="37"/>
    </location>
</feature>
<organism evidence="2 3">
    <name type="scientific">Lacihabitans soyangensis</name>
    <dbReference type="NCBI Taxonomy" id="869394"/>
    <lineage>
        <taxon>Bacteria</taxon>
        <taxon>Pseudomonadati</taxon>
        <taxon>Bacteroidota</taxon>
        <taxon>Cytophagia</taxon>
        <taxon>Cytophagales</taxon>
        <taxon>Leadbetterellaceae</taxon>
        <taxon>Lacihabitans</taxon>
    </lineage>
</organism>
<comment type="caution">
    <text evidence="2">The sequence shown here is derived from an EMBL/GenBank/DDBJ whole genome shotgun (WGS) entry which is preliminary data.</text>
</comment>
<protein>
    <submittedName>
        <fullName evidence="2">Uncharacterized protein</fullName>
    </submittedName>
</protein>
<proteinExistence type="predicted"/>
<dbReference type="Proteomes" id="UP001204144">
    <property type="component" value="Unassembled WGS sequence"/>
</dbReference>
<sequence>MFNIWKVDWKMSKRTISFILSFIWIGLGTLMQISSYPRHNFLNFDYNSLIFNSLYFITFPSNILVFVLLFAEKLENIYLVLIGLQSIKIFIYWWIIYQILNRKK</sequence>
<keyword evidence="1" id="KW-0812">Transmembrane</keyword>
<reference evidence="2 3" key="1">
    <citation type="submission" date="2018-11" db="EMBL/GenBank/DDBJ databases">
        <title>Novel bacteria species description.</title>
        <authorList>
            <person name="Han J.-H."/>
        </authorList>
    </citation>
    <scope>NUCLEOTIDE SEQUENCE [LARGE SCALE GENOMIC DNA]</scope>
    <source>
        <strain evidence="2 3">KCTC23259</strain>
    </source>
</reference>
<feature type="transmembrane region" description="Helical" evidence="1">
    <location>
        <begin position="77"/>
        <end position="100"/>
    </location>
</feature>
<gene>
    <name evidence="2" type="ORF">EGI31_11420</name>
</gene>
<evidence type="ECO:0000313" key="2">
    <source>
        <dbReference type="EMBL" id="MCP9763566.1"/>
    </source>
</evidence>
<keyword evidence="1" id="KW-0472">Membrane</keyword>
<accession>A0AAE3KUV1</accession>
<name>A0AAE3KUV1_9BACT</name>
<feature type="transmembrane region" description="Helical" evidence="1">
    <location>
        <begin position="49"/>
        <end position="71"/>
    </location>
</feature>
<dbReference type="EMBL" id="RJUF01000032">
    <property type="protein sequence ID" value="MCP9763566.1"/>
    <property type="molecule type" value="Genomic_DNA"/>
</dbReference>